<reference evidence="2 3" key="1">
    <citation type="submission" date="2019-03" db="EMBL/GenBank/DDBJ databases">
        <title>Flavobacterium AR-3-4 sp. nov. isolated from arctic soil.</title>
        <authorList>
            <person name="Chaudhary D.K."/>
        </authorList>
    </citation>
    <scope>NUCLEOTIDE SEQUENCE [LARGE SCALE GENOMIC DNA]</scope>
    <source>
        <strain evidence="2 3">AR-3-4</strain>
    </source>
</reference>
<keyword evidence="1" id="KW-0472">Membrane</keyword>
<comment type="caution">
    <text evidence="2">The sequence shown here is derived from an EMBL/GenBank/DDBJ whole genome shotgun (WGS) entry which is preliminary data.</text>
</comment>
<dbReference type="OrthoDB" id="1374720at2"/>
<feature type="transmembrane region" description="Helical" evidence="1">
    <location>
        <begin position="52"/>
        <end position="69"/>
    </location>
</feature>
<organism evidence="2 3">
    <name type="scientific">Flavobacterium cellulosilyticum</name>
    <dbReference type="NCBI Taxonomy" id="2541731"/>
    <lineage>
        <taxon>Bacteria</taxon>
        <taxon>Pseudomonadati</taxon>
        <taxon>Bacteroidota</taxon>
        <taxon>Flavobacteriia</taxon>
        <taxon>Flavobacteriales</taxon>
        <taxon>Flavobacteriaceae</taxon>
        <taxon>Flavobacterium</taxon>
    </lineage>
</organism>
<evidence type="ECO:0000313" key="3">
    <source>
        <dbReference type="Proteomes" id="UP000295479"/>
    </source>
</evidence>
<protein>
    <submittedName>
        <fullName evidence="2">Uncharacterized protein</fullName>
    </submittedName>
</protein>
<name>A0A4V2YYP7_9FLAO</name>
<feature type="transmembrane region" description="Helical" evidence="1">
    <location>
        <begin position="21"/>
        <end position="40"/>
    </location>
</feature>
<keyword evidence="3" id="KW-1185">Reference proteome</keyword>
<evidence type="ECO:0000256" key="1">
    <source>
        <dbReference type="SAM" id="Phobius"/>
    </source>
</evidence>
<sequence>MRLTLNTPIHMQFKNILQKTYPWIGIIGSLCLIAPSLYNLLDEPFNWSTDHIILAAGLYFMIIFLKEIFNRIINLKEID</sequence>
<evidence type="ECO:0000313" key="2">
    <source>
        <dbReference type="EMBL" id="TDD94027.1"/>
    </source>
</evidence>
<gene>
    <name evidence="2" type="ORF">E0F76_18015</name>
</gene>
<proteinExistence type="predicted"/>
<dbReference type="Proteomes" id="UP000295479">
    <property type="component" value="Unassembled WGS sequence"/>
</dbReference>
<keyword evidence="1" id="KW-1133">Transmembrane helix</keyword>
<dbReference type="RefSeq" id="WP_132009535.1">
    <property type="nucleotide sequence ID" value="NZ_SMFK01000020.1"/>
</dbReference>
<dbReference type="AlphaFoldDB" id="A0A4V2YYP7"/>
<accession>A0A4V2YYP7</accession>
<dbReference type="EMBL" id="SMFK01000020">
    <property type="protein sequence ID" value="TDD94027.1"/>
    <property type="molecule type" value="Genomic_DNA"/>
</dbReference>
<keyword evidence="1" id="KW-0812">Transmembrane</keyword>